<dbReference type="InterPro" id="IPR011146">
    <property type="entry name" value="HIT-like"/>
</dbReference>
<proteinExistence type="predicted"/>
<keyword evidence="6" id="KW-1185">Reference proteome</keyword>
<dbReference type="Proteomes" id="UP000321337">
    <property type="component" value="Unassembled WGS sequence"/>
</dbReference>
<protein>
    <submittedName>
        <fullName evidence="5">HIT family protein</fullName>
    </submittedName>
</protein>
<dbReference type="InterPro" id="IPR036265">
    <property type="entry name" value="HIT-like_sf"/>
</dbReference>
<feature type="short sequence motif" description="Histidine triad motif" evidence="2 3">
    <location>
        <begin position="95"/>
        <end position="99"/>
    </location>
</feature>
<gene>
    <name evidence="5" type="ORF">TPL01_26440</name>
</gene>
<dbReference type="PROSITE" id="PS51084">
    <property type="entry name" value="HIT_2"/>
    <property type="match status" value="1"/>
</dbReference>
<dbReference type="RefSeq" id="WP_147074468.1">
    <property type="nucleotide sequence ID" value="NZ_AP021884.1"/>
</dbReference>
<dbReference type="InterPro" id="IPR052908">
    <property type="entry name" value="AP-4-A_phosphorylase"/>
</dbReference>
<dbReference type="InterPro" id="IPR019808">
    <property type="entry name" value="Histidine_triad_CS"/>
</dbReference>
<dbReference type="OrthoDB" id="9784774at2"/>
<reference evidence="5 6" key="1">
    <citation type="submission" date="2019-07" db="EMBL/GenBank/DDBJ databases">
        <title>Whole genome shotgun sequence of Thiobacillus plumbophilus NBRC 107929.</title>
        <authorList>
            <person name="Hosoyama A."/>
            <person name="Uohara A."/>
            <person name="Ohji S."/>
            <person name="Ichikawa N."/>
        </authorList>
    </citation>
    <scope>NUCLEOTIDE SEQUENCE [LARGE SCALE GENOMIC DNA]</scope>
    <source>
        <strain evidence="5 6">NBRC 107929</strain>
    </source>
</reference>
<dbReference type="PROSITE" id="PS00892">
    <property type="entry name" value="HIT_1"/>
    <property type="match status" value="1"/>
</dbReference>
<dbReference type="InterPro" id="IPR001310">
    <property type="entry name" value="Histidine_triad_HIT"/>
</dbReference>
<evidence type="ECO:0000259" key="4">
    <source>
        <dbReference type="PROSITE" id="PS51084"/>
    </source>
</evidence>
<feature type="active site" description="Tele-AMP-histidine intermediate" evidence="1">
    <location>
        <position position="97"/>
    </location>
</feature>
<dbReference type="SUPFAM" id="SSF54197">
    <property type="entry name" value="HIT-like"/>
    <property type="match status" value="1"/>
</dbReference>
<dbReference type="PANTHER" id="PTHR42997">
    <property type="entry name" value="HIT FAMILY HYDROLASE"/>
    <property type="match status" value="1"/>
</dbReference>
<feature type="domain" description="HIT" evidence="4">
    <location>
        <begin position="3"/>
        <end position="110"/>
    </location>
</feature>
<organism evidence="5 6">
    <name type="scientific">Sulfuriferula plumbiphila</name>
    <dbReference type="NCBI Taxonomy" id="171865"/>
    <lineage>
        <taxon>Bacteria</taxon>
        <taxon>Pseudomonadati</taxon>
        <taxon>Pseudomonadota</taxon>
        <taxon>Betaproteobacteria</taxon>
        <taxon>Nitrosomonadales</taxon>
        <taxon>Sulfuricellaceae</taxon>
        <taxon>Sulfuriferula</taxon>
    </lineage>
</organism>
<dbReference type="Gene3D" id="3.30.428.10">
    <property type="entry name" value="HIT-like"/>
    <property type="match status" value="1"/>
</dbReference>
<evidence type="ECO:0000256" key="2">
    <source>
        <dbReference type="PIRSR" id="PIRSR601310-3"/>
    </source>
</evidence>
<evidence type="ECO:0000313" key="5">
    <source>
        <dbReference type="EMBL" id="GEP31506.1"/>
    </source>
</evidence>
<name>A0A512LAJ2_9PROT</name>
<evidence type="ECO:0000256" key="1">
    <source>
        <dbReference type="PIRSR" id="PIRSR601310-1"/>
    </source>
</evidence>
<sequence length="125" mass="13801">MNESAQNCPFCQPEDVLFENDLAYARADRYPVNPGHLLIIPKCHVADFFLTTMAEKTALLALLDEARHYLDSKHAPAGYNVGVNVGEAAGQTIFHVHLHLIPRYLGDTADPRGGVRGVIPSRQSY</sequence>
<dbReference type="GO" id="GO:0003824">
    <property type="term" value="F:catalytic activity"/>
    <property type="evidence" value="ECO:0007669"/>
    <property type="project" value="InterPro"/>
</dbReference>
<evidence type="ECO:0000313" key="6">
    <source>
        <dbReference type="Proteomes" id="UP000321337"/>
    </source>
</evidence>
<dbReference type="PANTHER" id="PTHR42997:SF1">
    <property type="entry name" value="AP-4-A PHOSPHORYLASE"/>
    <property type="match status" value="1"/>
</dbReference>
<evidence type="ECO:0000256" key="3">
    <source>
        <dbReference type="PROSITE-ProRule" id="PRU00464"/>
    </source>
</evidence>
<comment type="caution">
    <text evidence="5">The sequence shown here is derived from an EMBL/GenBank/DDBJ whole genome shotgun (WGS) entry which is preliminary data.</text>
</comment>
<dbReference type="Pfam" id="PF01230">
    <property type="entry name" value="HIT"/>
    <property type="match status" value="1"/>
</dbReference>
<dbReference type="AlphaFoldDB" id="A0A512LAJ2"/>
<dbReference type="EMBL" id="BKAD01000030">
    <property type="protein sequence ID" value="GEP31506.1"/>
    <property type="molecule type" value="Genomic_DNA"/>
</dbReference>
<dbReference type="PRINTS" id="PR00332">
    <property type="entry name" value="HISTRIAD"/>
</dbReference>
<accession>A0A512LAJ2</accession>